<feature type="region of interest" description="Disordered" evidence="1">
    <location>
        <begin position="49"/>
        <end position="87"/>
    </location>
</feature>
<name>A0A0D2JNV0_9EURO</name>
<dbReference type="OrthoDB" id="4144012at2759"/>
<proteinExistence type="predicted"/>
<evidence type="ECO:0000313" key="3">
    <source>
        <dbReference type="Proteomes" id="UP000053411"/>
    </source>
</evidence>
<dbReference type="RefSeq" id="XP_016629120.1">
    <property type="nucleotide sequence ID" value="XM_016779801.1"/>
</dbReference>
<reference evidence="2 3" key="1">
    <citation type="submission" date="2015-01" db="EMBL/GenBank/DDBJ databases">
        <title>The Genome Sequence of Fonsecaea multimorphosa CBS 102226.</title>
        <authorList>
            <consortium name="The Broad Institute Genomics Platform"/>
            <person name="Cuomo C."/>
            <person name="de Hoog S."/>
            <person name="Gorbushina A."/>
            <person name="Stielow B."/>
            <person name="Teixiera M."/>
            <person name="Abouelleil A."/>
            <person name="Chapman S.B."/>
            <person name="Priest M."/>
            <person name="Young S.K."/>
            <person name="Wortman J."/>
            <person name="Nusbaum C."/>
            <person name="Birren B."/>
        </authorList>
    </citation>
    <scope>NUCLEOTIDE SEQUENCE [LARGE SCALE GENOMIC DNA]</scope>
    <source>
        <strain evidence="2 3">CBS 102226</strain>
    </source>
</reference>
<dbReference type="GeneID" id="27715053"/>
<evidence type="ECO:0000313" key="2">
    <source>
        <dbReference type="EMBL" id="KIX94997.1"/>
    </source>
</evidence>
<accession>A0A0D2JNV0</accession>
<feature type="compositionally biased region" description="Basic and acidic residues" evidence="1">
    <location>
        <begin position="337"/>
        <end position="351"/>
    </location>
</feature>
<protein>
    <submittedName>
        <fullName evidence="2">Uncharacterized protein</fullName>
    </submittedName>
</protein>
<dbReference type="STRING" id="1442371.A0A0D2JNV0"/>
<dbReference type="Proteomes" id="UP000053411">
    <property type="component" value="Unassembled WGS sequence"/>
</dbReference>
<sequence length="457" mass="50173">MPITQGFEFLIEGVDGVPFTNYGTRSLGPRIISTKIQAKNGVRFNIRIKPQAPFPDPDNAPLGRSRYNLRSSAPPAEVAGGRDGMDYESSRAAADEVVYVAYVHVDGNKKPECTSVIVVDPEDSGYSSKGCLLDGRYSLADDATTQDRSDEDSTTNISISPWVFSERGIDVLMGRMDISTADPDIPSTAMEQELADLTQAMSKDSLYGAAEEKRGEIEVKIVRVVDAGGVCSDAYWKRGKEESPKDDDGKTHDITIDKDQEQRVSMVTCRYRRYREDEAFLCKAKFQYMDIAKLVNLGLCNTKGEPIERRQNDAVGQPLAISSSGHDSRLGQSKRVRGLEREQAKQGELDLARYSSSEEEGSASDTTSDSDVPRRKRRGASKRGKATASKEKKTLRRPGPAKVNASADNLSMVPKLGDKARVANFLQLEPASNNREPETDAAIEQLQLVKADFEGKG</sequence>
<organism evidence="2 3">
    <name type="scientific">Fonsecaea multimorphosa CBS 102226</name>
    <dbReference type="NCBI Taxonomy" id="1442371"/>
    <lineage>
        <taxon>Eukaryota</taxon>
        <taxon>Fungi</taxon>
        <taxon>Dikarya</taxon>
        <taxon>Ascomycota</taxon>
        <taxon>Pezizomycotina</taxon>
        <taxon>Eurotiomycetes</taxon>
        <taxon>Chaetothyriomycetidae</taxon>
        <taxon>Chaetothyriales</taxon>
        <taxon>Herpotrichiellaceae</taxon>
        <taxon>Fonsecaea</taxon>
    </lineage>
</organism>
<dbReference type="VEuPathDB" id="FungiDB:Z520_09307"/>
<feature type="region of interest" description="Disordered" evidence="1">
    <location>
        <begin position="310"/>
        <end position="412"/>
    </location>
</feature>
<dbReference type="EMBL" id="KN848084">
    <property type="protein sequence ID" value="KIX94997.1"/>
    <property type="molecule type" value="Genomic_DNA"/>
</dbReference>
<feature type="compositionally biased region" description="Basic residues" evidence="1">
    <location>
        <begin position="374"/>
        <end position="385"/>
    </location>
</feature>
<dbReference type="AlphaFoldDB" id="A0A0D2JNV0"/>
<gene>
    <name evidence="2" type="ORF">Z520_09307</name>
</gene>
<keyword evidence="3" id="KW-1185">Reference proteome</keyword>
<evidence type="ECO:0000256" key="1">
    <source>
        <dbReference type="SAM" id="MobiDB-lite"/>
    </source>
</evidence>